<proteinExistence type="predicted"/>
<dbReference type="InterPro" id="IPR039561">
    <property type="entry name" value="Peptidase_M15C"/>
</dbReference>
<reference evidence="3 4" key="1">
    <citation type="submission" date="2020-08" db="EMBL/GenBank/DDBJ databases">
        <title>Sequencing the genomes of 1000 actinobacteria strains.</title>
        <authorList>
            <person name="Klenk H.-P."/>
        </authorList>
    </citation>
    <scope>NUCLEOTIDE SEQUENCE [LARGE SCALE GENOMIC DNA]</scope>
    <source>
        <strain evidence="3 4">DSM 45362</strain>
    </source>
</reference>
<dbReference type="RefSeq" id="WP_184833345.1">
    <property type="nucleotide sequence ID" value="NZ_JACHMN010000002.1"/>
</dbReference>
<feature type="region of interest" description="Disordered" evidence="1">
    <location>
        <begin position="1"/>
        <end position="25"/>
    </location>
</feature>
<sequence>MADRDDYPDRPAHHPDINDANGRGWGRGWPDCQRSKIVKVRRGGTEIAVRREISELVAILLEATEVVHGYAIKGDQTGGFNCRAIDGSDDPSNHSWGLAIDLNWDDNPWQNPFRCDLPPALVAMWWRCGFFWGGWYHGKPDTMHFEYIFRPDDVAGHLAKAKEHLMAFRDDDDARALIFRIDGLLRMKDTFDNHVNNPAEVNDLARAIKALAIEAAGARSAAQEATAAAAAAREAAVLARLDETALEAVLERVVRRVLLDRDRTGDVQPPIAADEPAASSAE</sequence>
<dbReference type="Proteomes" id="UP000587527">
    <property type="component" value="Unassembled WGS sequence"/>
</dbReference>
<dbReference type="InterPro" id="IPR009045">
    <property type="entry name" value="Zn_M74/Hedgehog-like"/>
</dbReference>
<dbReference type="GO" id="GO:0008233">
    <property type="term" value="F:peptidase activity"/>
    <property type="evidence" value="ECO:0007669"/>
    <property type="project" value="InterPro"/>
</dbReference>
<evidence type="ECO:0000256" key="1">
    <source>
        <dbReference type="SAM" id="MobiDB-lite"/>
    </source>
</evidence>
<dbReference type="AlphaFoldDB" id="A0A841BKV0"/>
<protein>
    <recommendedName>
        <fullName evidence="2">Peptidase M15C domain-containing protein</fullName>
    </recommendedName>
</protein>
<evidence type="ECO:0000259" key="2">
    <source>
        <dbReference type="Pfam" id="PF13539"/>
    </source>
</evidence>
<evidence type="ECO:0000313" key="3">
    <source>
        <dbReference type="EMBL" id="MBB5867866.1"/>
    </source>
</evidence>
<evidence type="ECO:0000313" key="4">
    <source>
        <dbReference type="Proteomes" id="UP000587527"/>
    </source>
</evidence>
<feature type="compositionally biased region" description="Basic and acidic residues" evidence="1">
    <location>
        <begin position="1"/>
        <end position="17"/>
    </location>
</feature>
<name>A0A841BKV0_9ACTN</name>
<organism evidence="3 4">
    <name type="scientific">Allocatelliglobosispora scoriae</name>
    <dbReference type="NCBI Taxonomy" id="643052"/>
    <lineage>
        <taxon>Bacteria</taxon>
        <taxon>Bacillati</taxon>
        <taxon>Actinomycetota</taxon>
        <taxon>Actinomycetes</taxon>
        <taxon>Micromonosporales</taxon>
        <taxon>Micromonosporaceae</taxon>
        <taxon>Allocatelliglobosispora</taxon>
    </lineage>
</organism>
<feature type="domain" description="Peptidase M15C" evidence="2">
    <location>
        <begin position="88"/>
        <end position="147"/>
    </location>
</feature>
<accession>A0A841BKV0</accession>
<dbReference type="Gene3D" id="3.30.1380.10">
    <property type="match status" value="1"/>
</dbReference>
<comment type="caution">
    <text evidence="3">The sequence shown here is derived from an EMBL/GenBank/DDBJ whole genome shotgun (WGS) entry which is preliminary data.</text>
</comment>
<keyword evidence="4" id="KW-1185">Reference proteome</keyword>
<dbReference type="SUPFAM" id="SSF55166">
    <property type="entry name" value="Hedgehog/DD-peptidase"/>
    <property type="match status" value="1"/>
</dbReference>
<dbReference type="EMBL" id="JACHMN010000002">
    <property type="protein sequence ID" value="MBB5867866.1"/>
    <property type="molecule type" value="Genomic_DNA"/>
</dbReference>
<dbReference type="Pfam" id="PF13539">
    <property type="entry name" value="Peptidase_M15_4"/>
    <property type="match status" value="1"/>
</dbReference>
<gene>
    <name evidence="3" type="ORF">F4553_001245</name>
</gene>